<organism evidence="6 7">
    <name type="scientific">Paracoccus yeei</name>
    <dbReference type="NCBI Taxonomy" id="147645"/>
    <lineage>
        <taxon>Bacteria</taxon>
        <taxon>Pseudomonadati</taxon>
        <taxon>Pseudomonadota</taxon>
        <taxon>Alphaproteobacteria</taxon>
        <taxon>Rhodobacterales</taxon>
        <taxon>Paracoccaceae</taxon>
        <taxon>Paracoccus</taxon>
    </lineage>
</organism>
<evidence type="ECO:0000313" key="6">
    <source>
        <dbReference type="EMBL" id="ATQ55079.1"/>
    </source>
</evidence>
<keyword evidence="2 4" id="KW-0560">Oxidoreductase</keyword>
<reference evidence="6 7" key="1">
    <citation type="submission" date="2017-10" db="EMBL/GenBank/DDBJ databases">
        <title>Complete genome sequence of Paracoccus yeei TT13 isolated from human skin.</title>
        <authorList>
            <person name="Lee K."/>
            <person name="Lim J.Y."/>
            <person name="Hwang I."/>
        </authorList>
    </citation>
    <scope>NUCLEOTIDE SEQUENCE [LARGE SCALE GENOMIC DNA]</scope>
    <source>
        <strain evidence="6 7">TT13</strain>
    </source>
</reference>
<dbReference type="InterPro" id="IPR016160">
    <property type="entry name" value="Ald_DH_CS_CYS"/>
</dbReference>
<dbReference type="InterPro" id="IPR016163">
    <property type="entry name" value="Ald_DH_C"/>
</dbReference>
<evidence type="ECO:0000256" key="4">
    <source>
        <dbReference type="RuleBase" id="RU003345"/>
    </source>
</evidence>
<dbReference type="GeneID" id="78896874"/>
<dbReference type="PROSITE" id="PS00687">
    <property type="entry name" value="ALDEHYDE_DEHYDR_GLU"/>
    <property type="match status" value="1"/>
</dbReference>
<accession>A0A2D2BY22</accession>
<proteinExistence type="inferred from homology"/>
<protein>
    <submittedName>
        <fullName evidence="6">Aldehyde dehydrogenase</fullName>
    </submittedName>
</protein>
<dbReference type="SUPFAM" id="SSF53720">
    <property type="entry name" value="ALDH-like"/>
    <property type="match status" value="1"/>
</dbReference>
<name>A0A2D2BY22_9RHOB</name>
<feature type="domain" description="Aldehyde dehydrogenase" evidence="5">
    <location>
        <begin position="15"/>
        <end position="463"/>
    </location>
</feature>
<dbReference type="InterPro" id="IPR044086">
    <property type="entry name" value="LUC3-like"/>
</dbReference>
<dbReference type="CDD" id="cd07106">
    <property type="entry name" value="ALDH_AldA-AAD23400"/>
    <property type="match status" value="1"/>
</dbReference>
<evidence type="ECO:0000256" key="3">
    <source>
        <dbReference type="PROSITE-ProRule" id="PRU10007"/>
    </source>
</evidence>
<dbReference type="Proteomes" id="UP000229314">
    <property type="component" value="Chromosome"/>
</dbReference>
<comment type="similarity">
    <text evidence="1 4">Belongs to the aldehyde dehydrogenase family.</text>
</comment>
<dbReference type="GO" id="GO:0016620">
    <property type="term" value="F:oxidoreductase activity, acting on the aldehyde or oxo group of donors, NAD or NADP as acceptor"/>
    <property type="evidence" value="ECO:0007669"/>
    <property type="project" value="InterPro"/>
</dbReference>
<dbReference type="Pfam" id="PF00171">
    <property type="entry name" value="Aldedh"/>
    <property type="match status" value="1"/>
</dbReference>
<dbReference type="EMBL" id="CP024422">
    <property type="protein sequence ID" value="ATQ55079.1"/>
    <property type="molecule type" value="Genomic_DNA"/>
</dbReference>
<evidence type="ECO:0000259" key="5">
    <source>
        <dbReference type="Pfam" id="PF00171"/>
    </source>
</evidence>
<dbReference type="PROSITE" id="PS00070">
    <property type="entry name" value="ALDEHYDE_DEHYDR_CYS"/>
    <property type="match status" value="1"/>
</dbReference>
<dbReference type="AlphaFoldDB" id="A0A2D2BY22"/>
<dbReference type="FunFam" id="3.40.605.10:FF:000007">
    <property type="entry name" value="NAD/NADP-dependent betaine aldehyde dehydrogenase"/>
    <property type="match status" value="1"/>
</dbReference>
<evidence type="ECO:0000256" key="1">
    <source>
        <dbReference type="ARBA" id="ARBA00009986"/>
    </source>
</evidence>
<dbReference type="RefSeq" id="WP_099648308.1">
    <property type="nucleotide sequence ID" value="NZ_CAJGAB010000054.1"/>
</dbReference>
<dbReference type="Gene3D" id="3.40.309.10">
    <property type="entry name" value="Aldehyde Dehydrogenase, Chain A, domain 2"/>
    <property type="match status" value="1"/>
</dbReference>
<evidence type="ECO:0000313" key="7">
    <source>
        <dbReference type="Proteomes" id="UP000229314"/>
    </source>
</evidence>
<evidence type="ECO:0000256" key="2">
    <source>
        <dbReference type="ARBA" id="ARBA00023002"/>
    </source>
</evidence>
<sequence length="466" mass="48177">MFDLTIDGKPVATEARFAVMNPATGAVVGHAPNATPADLDRAVAAARAAQPGWAALPDADRAAACAAIARLLTDHAEELARLLTQEQGKPLNGLGSRWEMGGAAAWAGHTASLSLPEEVLQDDEAGRVRLLRKPIGVAGSITPWNFPVMIAVWHILPALRVGNAVVIKPSALTPLATLRMVELASAVLPPGVLNIVTGDDKGFNLGAAMSEHPGIDKIVFTGSTPTGRHVMRAAAGNLKRLTLELGGNDAGIVLPDADPAAIAEGLFWSAFINNGQTCAALKRLYVHDSIHDAVCAALVAFARTIPLGDGMDEASVLGPVQNRAQFDKVAALVADAAARGQVLLGGAPGQGLFFPPTIIAGLRNGDALVDQEQFGPALPVIRYSSLDEAVAMANDNPNGLGASVWGSDVDAARAVARRLESGSVWINKHGAVQPNAPFGGVKQSGIGLQFGLEGLKENTTAQVVFG</sequence>
<dbReference type="Gene3D" id="3.40.605.10">
    <property type="entry name" value="Aldehyde Dehydrogenase, Chain A, domain 1"/>
    <property type="match status" value="1"/>
</dbReference>
<dbReference type="PANTHER" id="PTHR11699">
    <property type="entry name" value="ALDEHYDE DEHYDROGENASE-RELATED"/>
    <property type="match status" value="1"/>
</dbReference>
<dbReference type="InterPro" id="IPR016162">
    <property type="entry name" value="Ald_DH_N"/>
</dbReference>
<gene>
    <name evidence="6" type="ORF">PYTT13_04195</name>
</gene>
<feature type="active site" evidence="3">
    <location>
        <position position="244"/>
    </location>
</feature>
<dbReference type="InterPro" id="IPR016161">
    <property type="entry name" value="Ald_DH/histidinol_DH"/>
</dbReference>
<dbReference type="InterPro" id="IPR029510">
    <property type="entry name" value="Ald_DH_CS_GLU"/>
</dbReference>
<dbReference type="InterPro" id="IPR015590">
    <property type="entry name" value="Aldehyde_DH_dom"/>
</dbReference>